<evidence type="ECO:0000313" key="1">
    <source>
        <dbReference type="EMBL" id="KAH7997695.1"/>
    </source>
</evidence>
<protein>
    <submittedName>
        <fullName evidence="1">Uncharacterized protein</fullName>
    </submittedName>
</protein>
<keyword evidence="2" id="KW-1185">Reference proteome</keyword>
<proteinExistence type="predicted"/>
<reference evidence="1" key="1">
    <citation type="submission" date="2021-08" db="EMBL/GenBank/DDBJ databases">
        <title>The first chromosome-level gecko genome reveals the dynamic sex chromosomes of Neotropical dwarf geckos (Sphaerodactylidae: Sphaerodactylus).</title>
        <authorList>
            <person name="Pinto B.J."/>
            <person name="Keating S.E."/>
            <person name="Gamble T."/>
        </authorList>
    </citation>
    <scope>NUCLEOTIDE SEQUENCE</scope>
    <source>
        <strain evidence="1">TG3544</strain>
    </source>
</reference>
<dbReference type="Proteomes" id="UP000827872">
    <property type="component" value="Linkage Group LG12"/>
</dbReference>
<organism evidence="1 2">
    <name type="scientific">Sphaerodactylus townsendi</name>
    <dbReference type="NCBI Taxonomy" id="933632"/>
    <lineage>
        <taxon>Eukaryota</taxon>
        <taxon>Metazoa</taxon>
        <taxon>Chordata</taxon>
        <taxon>Craniata</taxon>
        <taxon>Vertebrata</taxon>
        <taxon>Euteleostomi</taxon>
        <taxon>Lepidosauria</taxon>
        <taxon>Squamata</taxon>
        <taxon>Bifurcata</taxon>
        <taxon>Gekkota</taxon>
        <taxon>Sphaerodactylidae</taxon>
        <taxon>Sphaerodactylus</taxon>
    </lineage>
</organism>
<comment type="caution">
    <text evidence="1">The sequence shown here is derived from an EMBL/GenBank/DDBJ whole genome shotgun (WGS) entry which is preliminary data.</text>
</comment>
<name>A0ACB8EY21_9SAUR</name>
<evidence type="ECO:0000313" key="2">
    <source>
        <dbReference type="Proteomes" id="UP000827872"/>
    </source>
</evidence>
<sequence>MEGASMLQKQVTFILEYQEGIQAWHGKRPLQLCHVKMNVETTQADQLEANVDSSRNSIMCSEKRNQQLPNPWAGEEPEKNLSHRHPLLQET</sequence>
<gene>
    <name evidence="1" type="ORF">K3G42_005412</name>
</gene>
<dbReference type="EMBL" id="CM037625">
    <property type="protein sequence ID" value="KAH7997695.1"/>
    <property type="molecule type" value="Genomic_DNA"/>
</dbReference>
<accession>A0ACB8EY21</accession>